<accession>A0A3N6QJJ6</accession>
<reference evidence="2 3" key="1">
    <citation type="journal article" date="2018" name="ACS Chem. Biol.">
        <title>Ketoreductase domain dysfunction expands chemodiversity: malyngamide biosynthesis in the cyanobacterium Okeania hirsuta.</title>
        <authorList>
            <person name="Moss N.A."/>
            <person name="Leao T."/>
            <person name="Rankin M."/>
            <person name="McCullough T.M."/>
            <person name="Qu P."/>
            <person name="Korobeynikov A."/>
            <person name="Smith J.L."/>
            <person name="Gerwick L."/>
            <person name="Gerwick W.H."/>
        </authorList>
    </citation>
    <scope>NUCLEOTIDE SEQUENCE [LARGE SCALE GENOMIC DNA]</scope>
    <source>
        <strain evidence="2 3">PAB10Feb10-1</strain>
    </source>
</reference>
<feature type="domain" description="DUF4277" evidence="1">
    <location>
        <begin position="2"/>
        <end position="30"/>
    </location>
</feature>
<dbReference type="InterPro" id="IPR025457">
    <property type="entry name" value="DUF4277"/>
</dbReference>
<organism evidence="2 3">
    <name type="scientific">Okeania hirsuta</name>
    <dbReference type="NCBI Taxonomy" id="1458930"/>
    <lineage>
        <taxon>Bacteria</taxon>
        <taxon>Bacillati</taxon>
        <taxon>Cyanobacteriota</taxon>
        <taxon>Cyanophyceae</taxon>
        <taxon>Oscillatoriophycideae</taxon>
        <taxon>Oscillatoriales</taxon>
        <taxon>Microcoleaceae</taxon>
        <taxon>Okeania</taxon>
    </lineage>
</organism>
<keyword evidence="3" id="KW-1185">Reference proteome</keyword>
<comment type="caution">
    <text evidence="2">The sequence shown here is derived from an EMBL/GenBank/DDBJ whole genome shotgun (WGS) entry which is preliminary data.</text>
</comment>
<proteinExistence type="predicted"/>
<evidence type="ECO:0000313" key="2">
    <source>
        <dbReference type="EMBL" id="RQH42965.1"/>
    </source>
</evidence>
<gene>
    <name evidence="2" type="ORF">D5R40_14105</name>
</gene>
<name>A0A3N6QJJ6_9CYAN</name>
<evidence type="ECO:0000313" key="3">
    <source>
        <dbReference type="Proteomes" id="UP000269154"/>
    </source>
</evidence>
<dbReference type="Proteomes" id="UP000269154">
    <property type="component" value="Unassembled WGS sequence"/>
</dbReference>
<sequence length="37" mass="4282">MEVTNVDHLGLVAGIIDEIGIEQKINRLLRLRIRNLR</sequence>
<dbReference type="Pfam" id="PF14104">
    <property type="entry name" value="DUF4277"/>
    <property type="match status" value="1"/>
</dbReference>
<dbReference type="AlphaFoldDB" id="A0A3N6QJJ6"/>
<protein>
    <submittedName>
        <fullName evidence="2">DUF4277 domain-containing protein</fullName>
    </submittedName>
</protein>
<evidence type="ECO:0000259" key="1">
    <source>
        <dbReference type="Pfam" id="PF14104"/>
    </source>
</evidence>
<dbReference type="EMBL" id="RCBY01000070">
    <property type="protein sequence ID" value="RQH42965.1"/>
    <property type="molecule type" value="Genomic_DNA"/>
</dbReference>